<evidence type="ECO:0000313" key="2">
    <source>
        <dbReference type="EMBL" id="KAF9441162.1"/>
    </source>
</evidence>
<dbReference type="EMBL" id="MU152031">
    <property type="protein sequence ID" value="KAF9441162.1"/>
    <property type="molecule type" value="Genomic_DNA"/>
</dbReference>
<comment type="caution">
    <text evidence="2">The sequence shown here is derived from an EMBL/GenBank/DDBJ whole genome shotgun (WGS) entry which is preliminary data.</text>
</comment>
<dbReference type="Proteomes" id="UP000807342">
    <property type="component" value="Unassembled WGS sequence"/>
</dbReference>
<sequence length="108" mass="12447">ALMSRVDVVAAIRHKYMEDKVLGPIVKNPRDYQDYVYEDRLMRVKCGDTNVLCIPDVTIEGKCVQGIIIDEAHSLLAHLGTRKTLDYLRGQVWWKDMTNEVDKFCESC</sequence>
<reference evidence="2" key="1">
    <citation type="submission" date="2020-11" db="EMBL/GenBank/DDBJ databases">
        <authorList>
            <consortium name="DOE Joint Genome Institute"/>
            <person name="Ahrendt S."/>
            <person name="Riley R."/>
            <person name="Andreopoulos W."/>
            <person name="Labutti K."/>
            <person name="Pangilinan J."/>
            <person name="Ruiz-Duenas F.J."/>
            <person name="Barrasa J.M."/>
            <person name="Sanchez-Garcia M."/>
            <person name="Camarero S."/>
            <person name="Miyauchi S."/>
            <person name="Serrano A."/>
            <person name="Linde D."/>
            <person name="Babiker R."/>
            <person name="Drula E."/>
            <person name="Ayuso-Fernandez I."/>
            <person name="Pacheco R."/>
            <person name="Padilla G."/>
            <person name="Ferreira P."/>
            <person name="Barriuso J."/>
            <person name="Kellner H."/>
            <person name="Castanera R."/>
            <person name="Alfaro M."/>
            <person name="Ramirez L."/>
            <person name="Pisabarro A.G."/>
            <person name="Kuo A."/>
            <person name="Tritt A."/>
            <person name="Lipzen A."/>
            <person name="He G."/>
            <person name="Yan M."/>
            <person name="Ng V."/>
            <person name="Cullen D."/>
            <person name="Martin F."/>
            <person name="Rosso M.-N."/>
            <person name="Henrissat B."/>
            <person name="Hibbett D."/>
            <person name="Martinez A.T."/>
            <person name="Grigoriev I.V."/>
        </authorList>
    </citation>
    <scope>NUCLEOTIDE SEQUENCE</scope>
    <source>
        <strain evidence="2">MF-IS2</strain>
    </source>
</reference>
<organism evidence="2 3">
    <name type="scientific">Macrolepiota fuliginosa MF-IS2</name>
    <dbReference type="NCBI Taxonomy" id="1400762"/>
    <lineage>
        <taxon>Eukaryota</taxon>
        <taxon>Fungi</taxon>
        <taxon>Dikarya</taxon>
        <taxon>Basidiomycota</taxon>
        <taxon>Agaricomycotina</taxon>
        <taxon>Agaricomycetes</taxon>
        <taxon>Agaricomycetidae</taxon>
        <taxon>Agaricales</taxon>
        <taxon>Agaricineae</taxon>
        <taxon>Agaricaceae</taxon>
        <taxon>Macrolepiota</taxon>
    </lineage>
</organism>
<dbReference type="OrthoDB" id="3249394at2759"/>
<protein>
    <recommendedName>
        <fullName evidence="1">Integrase zinc-binding domain-containing protein</fullName>
    </recommendedName>
</protein>
<dbReference type="Pfam" id="PF17921">
    <property type="entry name" value="Integrase_H2C2"/>
    <property type="match status" value="1"/>
</dbReference>
<gene>
    <name evidence="2" type="ORF">P691DRAFT_640214</name>
</gene>
<name>A0A9P5X0L0_9AGAR</name>
<evidence type="ECO:0000313" key="3">
    <source>
        <dbReference type="Proteomes" id="UP000807342"/>
    </source>
</evidence>
<dbReference type="InterPro" id="IPR041588">
    <property type="entry name" value="Integrase_H2C2"/>
</dbReference>
<keyword evidence="3" id="KW-1185">Reference proteome</keyword>
<accession>A0A9P5X0L0</accession>
<feature type="non-terminal residue" evidence="2">
    <location>
        <position position="108"/>
    </location>
</feature>
<evidence type="ECO:0000259" key="1">
    <source>
        <dbReference type="Pfam" id="PF17921"/>
    </source>
</evidence>
<feature type="domain" description="Integrase zinc-binding" evidence="1">
    <location>
        <begin position="67"/>
        <end position="108"/>
    </location>
</feature>
<proteinExistence type="predicted"/>
<feature type="non-terminal residue" evidence="2">
    <location>
        <position position="1"/>
    </location>
</feature>
<dbReference type="AlphaFoldDB" id="A0A9P5X0L0"/>
<dbReference type="Gene3D" id="1.10.340.70">
    <property type="match status" value="1"/>
</dbReference>